<dbReference type="RefSeq" id="WP_109053275.1">
    <property type="nucleotide sequence ID" value="NZ_QDKJ01000003.1"/>
</dbReference>
<sequence>MRLSTINSYQTLIKNINEVNSKFQNTALQMASEKRVNAPSDDPIAASQAVILAQAQAASSQYTAARSSATNSLNLEGTVLDQVVDVIQSIQTLVVKAGNTTYSDADRQSMATELQGLKDQLVSLANTTDSNGNYIFAGYATDSAPFSVDDDGKVSYVGGDTAISLKVDSSRTLTTGNTGSSVFMTLAAGFTTEPDGSTSESNIFNTIDYALEALNMPLNESTDADTEAYTALIDKANRGLSNSLDNVLTVQAEVGSKVNELTTLSTIGSSRDILYSDRMYSLVGADLISTYSDYILQQATLQAALQAFSGMKDLSLFQING</sequence>
<dbReference type="InterPro" id="IPR013384">
    <property type="entry name" value="Flagell_FlgL"/>
</dbReference>
<dbReference type="GO" id="GO:0071973">
    <property type="term" value="P:bacterial-type flagellum-dependent cell motility"/>
    <property type="evidence" value="ECO:0007669"/>
    <property type="project" value="InterPro"/>
</dbReference>
<dbReference type="OrthoDB" id="9768249at2"/>
<dbReference type="PANTHER" id="PTHR42792:SF1">
    <property type="entry name" value="FLAGELLAR HOOK-ASSOCIATED PROTEIN 3"/>
    <property type="match status" value="1"/>
</dbReference>
<dbReference type="GO" id="GO:0005198">
    <property type="term" value="F:structural molecule activity"/>
    <property type="evidence" value="ECO:0007669"/>
    <property type="project" value="InterPro"/>
</dbReference>
<protein>
    <submittedName>
        <fullName evidence="7">Flagellar hook-filament junction protein FlgL</fullName>
    </submittedName>
</protein>
<evidence type="ECO:0000313" key="8">
    <source>
        <dbReference type="Proteomes" id="UP000245138"/>
    </source>
</evidence>
<evidence type="ECO:0000256" key="1">
    <source>
        <dbReference type="ARBA" id="ARBA00004365"/>
    </source>
</evidence>
<gene>
    <name evidence="7" type="primary">flgL</name>
    <name evidence="7" type="ORF">B4923_05060</name>
</gene>
<dbReference type="GO" id="GO:0009424">
    <property type="term" value="C:bacterial-type flagellum hook"/>
    <property type="evidence" value="ECO:0007669"/>
    <property type="project" value="InterPro"/>
</dbReference>
<dbReference type="Gene3D" id="1.20.1330.10">
    <property type="entry name" value="f41 fragment of flagellin, N-terminal domain"/>
    <property type="match status" value="1"/>
</dbReference>
<dbReference type="NCBIfam" id="TIGR02550">
    <property type="entry name" value="flagell_flgL"/>
    <property type="match status" value="1"/>
</dbReference>
<keyword evidence="7" id="KW-0282">Flagellum</keyword>
<reference evidence="7 8" key="1">
    <citation type="submission" date="2018-04" db="EMBL/GenBank/DDBJ databases">
        <title>Brenneria corticis sp.nov.</title>
        <authorList>
            <person name="Li Y."/>
        </authorList>
    </citation>
    <scope>NUCLEOTIDE SEQUENCE [LARGE SCALE GENOMIC DNA]</scope>
    <source>
        <strain evidence="7 8">LMG 27715</strain>
    </source>
</reference>
<proteinExistence type="inferred from homology"/>
<keyword evidence="5" id="KW-0975">Bacterial flagellum</keyword>
<keyword evidence="4" id="KW-0964">Secreted</keyword>
<dbReference type="AlphaFoldDB" id="A0A2U1TXY3"/>
<dbReference type="SUPFAM" id="SSF64518">
    <property type="entry name" value="Phase 1 flagellin"/>
    <property type="match status" value="1"/>
</dbReference>
<evidence type="ECO:0000313" key="7">
    <source>
        <dbReference type="EMBL" id="PWC14277.1"/>
    </source>
</evidence>
<evidence type="ECO:0000256" key="5">
    <source>
        <dbReference type="ARBA" id="ARBA00023143"/>
    </source>
</evidence>
<keyword evidence="7" id="KW-0966">Cell projection</keyword>
<dbReference type="GO" id="GO:0005576">
    <property type="term" value="C:extracellular region"/>
    <property type="evidence" value="ECO:0007669"/>
    <property type="project" value="UniProtKB-SubCell"/>
</dbReference>
<comment type="caution">
    <text evidence="7">The sequence shown here is derived from an EMBL/GenBank/DDBJ whole genome shotgun (WGS) entry which is preliminary data.</text>
</comment>
<evidence type="ECO:0000256" key="4">
    <source>
        <dbReference type="ARBA" id="ARBA00022525"/>
    </source>
</evidence>
<dbReference type="InterPro" id="IPR001029">
    <property type="entry name" value="Flagellin_N"/>
</dbReference>
<dbReference type="EMBL" id="QDKJ01000003">
    <property type="protein sequence ID" value="PWC14277.1"/>
    <property type="molecule type" value="Genomic_DNA"/>
</dbReference>
<dbReference type="PANTHER" id="PTHR42792">
    <property type="entry name" value="FLAGELLIN"/>
    <property type="match status" value="1"/>
</dbReference>
<evidence type="ECO:0000259" key="6">
    <source>
        <dbReference type="Pfam" id="PF00669"/>
    </source>
</evidence>
<evidence type="ECO:0000256" key="3">
    <source>
        <dbReference type="ARBA" id="ARBA00005709"/>
    </source>
</evidence>
<dbReference type="Pfam" id="PF00669">
    <property type="entry name" value="Flagellin_N"/>
    <property type="match status" value="1"/>
</dbReference>
<evidence type="ECO:0000256" key="2">
    <source>
        <dbReference type="ARBA" id="ARBA00004613"/>
    </source>
</evidence>
<keyword evidence="7" id="KW-0969">Cilium</keyword>
<dbReference type="Proteomes" id="UP000245138">
    <property type="component" value="Unassembled WGS sequence"/>
</dbReference>
<feature type="domain" description="Flagellin N-terminal" evidence="6">
    <location>
        <begin position="4"/>
        <end position="141"/>
    </location>
</feature>
<keyword evidence="8" id="KW-1185">Reference proteome</keyword>
<name>A0A2U1TXY3_9GAMM</name>
<comment type="subcellular location">
    <subcellularLocation>
        <location evidence="1">Bacterial flagellum</location>
    </subcellularLocation>
    <subcellularLocation>
        <location evidence="2">Secreted</location>
    </subcellularLocation>
</comment>
<organism evidence="7 8">
    <name type="scientific">Brenneria roseae subsp. americana</name>
    <dbReference type="NCBI Taxonomy" id="1508507"/>
    <lineage>
        <taxon>Bacteria</taxon>
        <taxon>Pseudomonadati</taxon>
        <taxon>Pseudomonadota</taxon>
        <taxon>Gammaproteobacteria</taxon>
        <taxon>Enterobacterales</taxon>
        <taxon>Pectobacteriaceae</taxon>
        <taxon>Brenneria</taxon>
    </lineage>
</organism>
<comment type="similarity">
    <text evidence="3">Belongs to the bacterial flagellin family.</text>
</comment>
<dbReference type="InterPro" id="IPR001492">
    <property type="entry name" value="Flagellin"/>
</dbReference>
<accession>A0A2U1TXY3</accession>